<evidence type="ECO:0000256" key="2">
    <source>
        <dbReference type="ARBA" id="ARBA00007935"/>
    </source>
</evidence>
<feature type="transmembrane region" description="Helical" evidence="8">
    <location>
        <begin position="131"/>
        <end position="153"/>
    </location>
</feature>
<feature type="transmembrane region" description="Helical" evidence="8">
    <location>
        <begin position="99"/>
        <end position="119"/>
    </location>
</feature>
<comment type="similarity">
    <text evidence="2">Belongs to the binding-protein-dependent transport system permease family. FecCD subfamily.</text>
</comment>
<dbReference type="SUPFAM" id="SSF81345">
    <property type="entry name" value="ABC transporter involved in vitamin B12 uptake, BtuC"/>
    <property type="match status" value="1"/>
</dbReference>
<dbReference type="GO" id="GO:0005886">
    <property type="term" value="C:plasma membrane"/>
    <property type="evidence" value="ECO:0007669"/>
    <property type="project" value="UniProtKB-SubCell"/>
</dbReference>
<dbReference type="Gene3D" id="1.10.3470.10">
    <property type="entry name" value="ABC transporter involved in vitamin B12 uptake, BtuC"/>
    <property type="match status" value="1"/>
</dbReference>
<dbReference type="Proteomes" id="UP000237350">
    <property type="component" value="Unassembled WGS sequence"/>
</dbReference>
<keyword evidence="4" id="KW-1003">Cell membrane</keyword>
<gene>
    <name evidence="9" type="ORF">AU468_08525</name>
</gene>
<dbReference type="OrthoDB" id="9792889at2"/>
<keyword evidence="6 8" id="KW-1133">Transmembrane helix</keyword>
<evidence type="ECO:0000256" key="7">
    <source>
        <dbReference type="ARBA" id="ARBA00023136"/>
    </source>
</evidence>
<keyword evidence="3" id="KW-0813">Transport</keyword>
<dbReference type="AlphaFoldDB" id="A0A2S4JPA5"/>
<keyword evidence="7 8" id="KW-0472">Membrane</keyword>
<feature type="transmembrane region" description="Helical" evidence="8">
    <location>
        <begin position="290"/>
        <end position="309"/>
    </location>
</feature>
<dbReference type="GO" id="GO:0033214">
    <property type="term" value="P:siderophore-iron import into cell"/>
    <property type="evidence" value="ECO:0007669"/>
    <property type="project" value="TreeGrafter"/>
</dbReference>
<evidence type="ECO:0000256" key="4">
    <source>
        <dbReference type="ARBA" id="ARBA00022475"/>
    </source>
</evidence>
<reference evidence="10" key="1">
    <citation type="submission" date="2015-12" db="EMBL/GenBank/DDBJ databases">
        <authorList>
            <person name="Lodha T.D."/>
            <person name="Chintalapati S."/>
            <person name="Chintalapati V.R."/>
            <person name="Sravanthi T."/>
        </authorList>
    </citation>
    <scope>NUCLEOTIDE SEQUENCE [LARGE SCALE GENOMIC DNA]</scope>
    <source>
        <strain evidence="10">JC133</strain>
    </source>
</reference>
<evidence type="ECO:0000256" key="1">
    <source>
        <dbReference type="ARBA" id="ARBA00004651"/>
    </source>
</evidence>
<feature type="transmembrane region" description="Helical" evidence="8">
    <location>
        <begin position="74"/>
        <end position="93"/>
    </location>
</feature>
<evidence type="ECO:0000313" key="10">
    <source>
        <dbReference type="Proteomes" id="UP000237350"/>
    </source>
</evidence>
<dbReference type="InterPro" id="IPR037294">
    <property type="entry name" value="ABC_BtuC-like"/>
</dbReference>
<accession>A0A2S4JPA5</accession>
<protein>
    <submittedName>
        <fullName evidence="9">ABC transporter permease</fullName>
    </submittedName>
</protein>
<dbReference type="Pfam" id="PF01032">
    <property type="entry name" value="FecCD"/>
    <property type="match status" value="1"/>
</dbReference>
<evidence type="ECO:0000256" key="6">
    <source>
        <dbReference type="ARBA" id="ARBA00022989"/>
    </source>
</evidence>
<dbReference type="GO" id="GO:0022857">
    <property type="term" value="F:transmembrane transporter activity"/>
    <property type="evidence" value="ECO:0007669"/>
    <property type="project" value="InterPro"/>
</dbReference>
<dbReference type="RefSeq" id="WP_103680346.1">
    <property type="nucleotide sequence ID" value="NZ_LPWH01000067.1"/>
</dbReference>
<evidence type="ECO:0000256" key="5">
    <source>
        <dbReference type="ARBA" id="ARBA00022692"/>
    </source>
</evidence>
<organism evidence="9 10">
    <name type="scientific">Alkalispirochaeta sphaeroplastigenens</name>
    <dbReference type="NCBI Taxonomy" id="1187066"/>
    <lineage>
        <taxon>Bacteria</taxon>
        <taxon>Pseudomonadati</taxon>
        <taxon>Spirochaetota</taxon>
        <taxon>Spirochaetia</taxon>
        <taxon>Spirochaetales</taxon>
        <taxon>Spirochaetaceae</taxon>
        <taxon>Alkalispirochaeta</taxon>
    </lineage>
</organism>
<feature type="transmembrane region" description="Helical" evidence="8">
    <location>
        <begin position="41"/>
        <end position="62"/>
    </location>
</feature>
<proteinExistence type="inferred from homology"/>
<evidence type="ECO:0000256" key="8">
    <source>
        <dbReference type="SAM" id="Phobius"/>
    </source>
</evidence>
<evidence type="ECO:0000313" key="9">
    <source>
        <dbReference type="EMBL" id="POR01351.1"/>
    </source>
</evidence>
<feature type="transmembrane region" description="Helical" evidence="8">
    <location>
        <begin position="221"/>
        <end position="248"/>
    </location>
</feature>
<keyword evidence="10" id="KW-1185">Reference proteome</keyword>
<dbReference type="EMBL" id="LPWH01000067">
    <property type="protein sequence ID" value="POR01351.1"/>
    <property type="molecule type" value="Genomic_DNA"/>
</dbReference>
<dbReference type="PANTHER" id="PTHR30472">
    <property type="entry name" value="FERRIC ENTEROBACTIN TRANSPORT SYSTEM PERMEASE PROTEIN"/>
    <property type="match status" value="1"/>
</dbReference>
<keyword evidence="5 8" id="KW-0812">Transmembrane</keyword>
<comment type="caution">
    <text evidence="9">The sequence shown here is derived from an EMBL/GenBank/DDBJ whole genome shotgun (WGS) entry which is preliminary data.</text>
</comment>
<dbReference type="PANTHER" id="PTHR30472:SF70">
    <property type="entry name" value="MOLYBDATE IMPORT SYSTEM PERMEASE PROTEIN MOLB"/>
    <property type="match status" value="1"/>
</dbReference>
<evidence type="ECO:0000256" key="3">
    <source>
        <dbReference type="ARBA" id="ARBA00022448"/>
    </source>
</evidence>
<sequence>MLLPLVMVAASLAGRYPQPGFMNPLLLRDDPLALRLLVELRLPRIIAAALLGSALAAAGVVMQMLFANPLVEPGLVGVSQGAAFGAALAIILVGHNPAAIQGSAALCALGALALTYRIARRLRFGGWILRLVLSGIAVSALFSAGVGAIKYLADPLEDLPEITFWMLGGLWNVSWSEVFRIAPAAILGITIAFLRRYRLNLLSLQDRVAFSLGARPDRERLLLLVVATVAAAAVISVAGIVGWVGLIVPHSARRLFRADALVALPAAILLGAIFVVIADTLCRTLVAGEIPLGIVTSLVGASAFIGLLLTHNIRMER</sequence>
<comment type="subcellular location">
    <subcellularLocation>
        <location evidence="1">Cell membrane</location>
        <topology evidence="1">Multi-pass membrane protein</topology>
    </subcellularLocation>
</comment>
<dbReference type="CDD" id="cd06550">
    <property type="entry name" value="TM_ABC_iron-siderophores_like"/>
    <property type="match status" value="1"/>
</dbReference>
<dbReference type="InterPro" id="IPR000522">
    <property type="entry name" value="ABC_transptr_permease_BtuC"/>
</dbReference>
<name>A0A2S4JPA5_9SPIO</name>
<feature type="transmembrane region" description="Helical" evidence="8">
    <location>
        <begin position="260"/>
        <end position="278"/>
    </location>
</feature>